<dbReference type="AlphaFoldDB" id="A0A371EAL2"/>
<feature type="compositionally biased region" description="Basic and acidic residues" evidence="1">
    <location>
        <begin position="1"/>
        <end position="11"/>
    </location>
</feature>
<reference evidence="2" key="1">
    <citation type="submission" date="2018-05" db="EMBL/GenBank/DDBJ databases">
        <title>Draft genome of Mucuna pruriens seed.</title>
        <authorList>
            <person name="Nnadi N.E."/>
            <person name="Vos R."/>
            <person name="Hasami M.H."/>
            <person name="Devisetty U.K."/>
            <person name="Aguiy J.C."/>
        </authorList>
    </citation>
    <scope>NUCLEOTIDE SEQUENCE [LARGE SCALE GENOMIC DNA]</scope>
    <source>
        <strain evidence="2">JCA_2017</strain>
    </source>
</reference>
<protein>
    <recommendedName>
        <fullName evidence="4">Reverse transcriptase domain-containing protein</fullName>
    </recommendedName>
</protein>
<dbReference type="InterPro" id="IPR043128">
    <property type="entry name" value="Rev_trsase/Diguanyl_cyclase"/>
</dbReference>
<comment type="caution">
    <text evidence="2">The sequence shown here is derived from an EMBL/GenBank/DDBJ whole genome shotgun (WGS) entry which is preliminary data.</text>
</comment>
<evidence type="ECO:0000313" key="3">
    <source>
        <dbReference type="Proteomes" id="UP000257109"/>
    </source>
</evidence>
<gene>
    <name evidence="2" type="ORF">CR513_58533</name>
</gene>
<dbReference type="Proteomes" id="UP000257109">
    <property type="component" value="Unassembled WGS sequence"/>
</dbReference>
<dbReference type="InterPro" id="IPR043502">
    <property type="entry name" value="DNA/RNA_pol_sf"/>
</dbReference>
<dbReference type="EMBL" id="QJKJ01015099">
    <property type="protein sequence ID" value="RDX63076.1"/>
    <property type="molecule type" value="Genomic_DNA"/>
</dbReference>
<accession>A0A371EAL2</accession>
<evidence type="ECO:0000313" key="2">
    <source>
        <dbReference type="EMBL" id="RDX63076.1"/>
    </source>
</evidence>
<dbReference type="Gene3D" id="3.30.70.270">
    <property type="match status" value="1"/>
</dbReference>
<sequence>MSRPNREHSDLIEASWPKRNGPGQTSLPGQSLLQWLKSLRQECRYGYPRIKKSVMIKPEVALKIKEEVEKQWNVSFLVVAEYPQWVANMVPVPKKDGKGEPKRQFPPASHRYVGGQHRPTHLLLLHERLLRIQPNPDGRRRQGKSTFITTWGTFYYKVMPFELKNVRATYQRAMVTLFHDMMHKEVKVYMDDMIAKLKTPDQHVEDLRKFLRDYEDIGSS</sequence>
<feature type="region of interest" description="Disordered" evidence="1">
    <location>
        <begin position="1"/>
        <end position="27"/>
    </location>
</feature>
<evidence type="ECO:0000256" key="1">
    <source>
        <dbReference type="SAM" id="MobiDB-lite"/>
    </source>
</evidence>
<name>A0A371EAL2_MUCPR</name>
<dbReference type="OrthoDB" id="1434496at2759"/>
<dbReference type="PANTHER" id="PTHR24559:SF457">
    <property type="entry name" value="RNA-DIRECTED DNA POLYMERASE HOMOLOG"/>
    <property type="match status" value="1"/>
</dbReference>
<keyword evidence="3" id="KW-1185">Reference proteome</keyword>
<organism evidence="2 3">
    <name type="scientific">Mucuna pruriens</name>
    <name type="common">Velvet bean</name>
    <name type="synonym">Dolichos pruriens</name>
    <dbReference type="NCBI Taxonomy" id="157652"/>
    <lineage>
        <taxon>Eukaryota</taxon>
        <taxon>Viridiplantae</taxon>
        <taxon>Streptophyta</taxon>
        <taxon>Embryophyta</taxon>
        <taxon>Tracheophyta</taxon>
        <taxon>Spermatophyta</taxon>
        <taxon>Magnoliopsida</taxon>
        <taxon>eudicotyledons</taxon>
        <taxon>Gunneridae</taxon>
        <taxon>Pentapetalae</taxon>
        <taxon>rosids</taxon>
        <taxon>fabids</taxon>
        <taxon>Fabales</taxon>
        <taxon>Fabaceae</taxon>
        <taxon>Papilionoideae</taxon>
        <taxon>50 kb inversion clade</taxon>
        <taxon>NPAAA clade</taxon>
        <taxon>indigoferoid/millettioid clade</taxon>
        <taxon>Phaseoleae</taxon>
        <taxon>Mucuna</taxon>
    </lineage>
</organism>
<dbReference type="PANTHER" id="PTHR24559">
    <property type="entry name" value="TRANSPOSON TY3-I GAG-POL POLYPROTEIN"/>
    <property type="match status" value="1"/>
</dbReference>
<proteinExistence type="predicted"/>
<feature type="non-terminal residue" evidence="2">
    <location>
        <position position="220"/>
    </location>
</feature>
<dbReference type="SUPFAM" id="SSF56672">
    <property type="entry name" value="DNA/RNA polymerases"/>
    <property type="match status" value="1"/>
</dbReference>
<dbReference type="InterPro" id="IPR053134">
    <property type="entry name" value="RNA-dir_DNA_polymerase"/>
</dbReference>
<evidence type="ECO:0008006" key="4">
    <source>
        <dbReference type="Google" id="ProtNLM"/>
    </source>
</evidence>